<feature type="binding site" evidence="9">
    <location>
        <position position="401"/>
    </location>
    <ligand>
        <name>substrate</name>
    </ligand>
</feature>
<dbReference type="AlphaFoldDB" id="A0A9E5JTN2"/>
<dbReference type="EC" id="2.3.1.35" evidence="9"/>
<dbReference type="Pfam" id="PF01960">
    <property type="entry name" value="ArgJ"/>
    <property type="match status" value="1"/>
</dbReference>
<dbReference type="HAMAP" id="MF_01106">
    <property type="entry name" value="ArgJ"/>
    <property type="match status" value="1"/>
</dbReference>
<dbReference type="GO" id="GO:0004358">
    <property type="term" value="F:L-glutamate N-acetyltransferase activity, acting on acetyl-L-ornithine as donor"/>
    <property type="evidence" value="ECO:0007669"/>
    <property type="project" value="UniProtKB-UniRule"/>
</dbReference>
<dbReference type="GO" id="GO:0005737">
    <property type="term" value="C:cytoplasm"/>
    <property type="evidence" value="ECO:0007669"/>
    <property type="project" value="UniProtKB-SubCell"/>
</dbReference>
<evidence type="ECO:0000256" key="4">
    <source>
        <dbReference type="ARBA" id="ARBA00022605"/>
    </source>
</evidence>
<name>A0A9E5JTN2_9GAMM</name>
<comment type="similarity">
    <text evidence="1 9">Belongs to the ArgJ family.</text>
</comment>
<feature type="active site" description="Nucleophile" evidence="9">
    <location>
        <position position="190"/>
    </location>
</feature>
<comment type="pathway">
    <text evidence="9">Amino-acid biosynthesis; L-arginine biosynthesis; N(2)-acetyl-L-ornithine from L-glutamate: step 1/4.</text>
</comment>
<evidence type="ECO:0000256" key="8">
    <source>
        <dbReference type="ARBA" id="ARBA00049439"/>
    </source>
</evidence>
<comment type="subunit">
    <text evidence="2 9">Heterotetramer of two alpha and two beta chains.</text>
</comment>
<keyword evidence="3 9" id="KW-0055">Arginine biosynthesis</keyword>
<keyword evidence="11" id="KW-1185">Reference proteome</keyword>
<dbReference type="PANTHER" id="PTHR23100:SF0">
    <property type="entry name" value="ARGININE BIOSYNTHESIS BIFUNCTIONAL PROTEIN ARGJ, MITOCHONDRIAL"/>
    <property type="match status" value="1"/>
</dbReference>
<accession>A0A9E5JTN2</accession>
<feature type="binding site" evidence="9">
    <location>
        <position position="277"/>
    </location>
    <ligand>
        <name>substrate</name>
    </ligand>
</feature>
<dbReference type="NCBIfam" id="NF003802">
    <property type="entry name" value="PRK05388.1"/>
    <property type="match status" value="1"/>
</dbReference>
<feature type="binding site" evidence="9">
    <location>
        <position position="153"/>
    </location>
    <ligand>
        <name>substrate</name>
    </ligand>
</feature>
<feature type="site" description="Cleavage; by autolysis" evidence="9">
    <location>
        <begin position="189"/>
        <end position="190"/>
    </location>
</feature>
<feature type="binding site" evidence="9">
    <location>
        <position position="190"/>
    </location>
    <ligand>
        <name>substrate</name>
    </ligand>
</feature>
<gene>
    <name evidence="9 10" type="primary">argJ</name>
    <name evidence="10" type="ORF">G8770_05985</name>
</gene>
<dbReference type="Gene3D" id="3.60.70.12">
    <property type="entry name" value="L-amino peptidase D-ALA esterase/amidase"/>
    <property type="match status" value="1"/>
</dbReference>
<keyword evidence="9" id="KW-0963">Cytoplasm</keyword>
<comment type="pathway">
    <text evidence="9">Amino-acid biosynthesis; L-arginine biosynthesis; L-ornithine and N-acetyl-L-glutamate from L-glutamate and N(2)-acetyl-L-ornithine (cyclic): step 1/1.</text>
</comment>
<sequence>MAVGHYPFPQMAPVPGVRWGVASAGIKKEGRKDLVVMALAENSRVAGVFTQNIFCAAPVVVAKDHMAQGNIRFLLINSGNANACTGDEGLADARLSCNKLAEHAGVKGNQVLPFSTGVIGERMPMARLLAALPQAVESLSENGWADAAEGIMTTDTRAKGAAVQFEFEGETIVVNGIAKGSGMIKPNMATMLGYIATNANISQPLLDLLAKKAADQSFNRISVDGDTSTNDACMLIATGQTTLPEVNSTQGELFAKLYNAIVSVHIQLAQSIVSDGEGATKFVTVQVEGAQDKPEALKVAYSVAQSPLVKTALFASDPNWGRIVAAIGYSGVEGMVAETINVWLDNVLIVEKGCRAASYSEEQGQAVMDRDEIMIRVDLGRGKSKERVWTTDLSHEYVTINAEYRS</sequence>
<dbReference type="GO" id="GO:0006526">
    <property type="term" value="P:L-arginine biosynthetic process"/>
    <property type="evidence" value="ECO:0007669"/>
    <property type="project" value="UniProtKB-UniRule"/>
</dbReference>
<organism evidence="10 11">
    <name type="scientific">Pseudomaricurvus hydrocarbonicus</name>
    <dbReference type="NCBI Taxonomy" id="1470433"/>
    <lineage>
        <taxon>Bacteria</taxon>
        <taxon>Pseudomonadati</taxon>
        <taxon>Pseudomonadota</taxon>
        <taxon>Gammaproteobacteria</taxon>
        <taxon>Cellvibrionales</taxon>
        <taxon>Cellvibrionaceae</taxon>
        <taxon>Pseudomaricurvus</taxon>
    </lineage>
</organism>
<evidence type="ECO:0000256" key="5">
    <source>
        <dbReference type="ARBA" id="ARBA00022679"/>
    </source>
</evidence>
<dbReference type="NCBIfam" id="TIGR00120">
    <property type="entry name" value="ArgJ"/>
    <property type="match status" value="1"/>
</dbReference>
<feature type="chain" id="PRO_5039774594" description="Arginine biosynthesis bifunctional protein ArgJ beta chain" evidence="9">
    <location>
        <begin position="190"/>
        <end position="406"/>
    </location>
</feature>
<feature type="chain" id="PRO_5039774595" description="Arginine biosynthesis bifunctional protein ArgJ alpha chain" evidence="9">
    <location>
        <begin position="1"/>
        <end position="189"/>
    </location>
</feature>
<keyword evidence="6 9" id="KW-0068">Autocatalytic cleavage</keyword>
<evidence type="ECO:0000256" key="7">
    <source>
        <dbReference type="ARBA" id="ARBA00023315"/>
    </source>
</evidence>
<feature type="site" description="Involved in the stabilization of negative charge on the oxyanion by the formation of the oxyanion hole" evidence="9">
    <location>
        <position position="116"/>
    </location>
</feature>
<dbReference type="FunFam" id="3.60.70.12:FF:000001">
    <property type="entry name" value="Arginine biosynthesis bifunctional protein ArgJ, chloroplastic"/>
    <property type="match status" value="1"/>
</dbReference>
<dbReference type="RefSeq" id="WP_167183210.1">
    <property type="nucleotide sequence ID" value="NZ_JAAONZ010000003.1"/>
</dbReference>
<evidence type="ECO:0000256" key="6">
    <source>
        <dbReference type="ARBA" id="ARBA00022813"/>
    </source>
</evidence>
<dbReference type="InterPro" id="IPR042195">
    <property type="entry name" value="ArgJ_beta_C"/>
</dbReference>
<feature type="binding site" evidence="9">
    <location>
        <position position="179"/>
    </location>
    <ligand>
        <name>substrate</name>
    </ligand>
</feature>
<dbReference type="Gene3D" id="3.10.20.340">
    <property type="entry name" value="ArgJ beta chain, C-terminal domain"/>
    <property type="match status" value="1"/>
</dbReference>
<keyword evidence="7 9" id="KW-0012">Acyltransferase</keyword>
<evidence type="ECO:0000313" key="10">
    <source>
        <dbReference type="EMBL" id="NHO65089.1"/>
    </source>
</evidence>
<comment type="catalytic activity">
    <reaction evidence="8 9">
        <text>N(2)-acetyl-L-ornithine + L-glutamate = N-acetyl-L-glutamate + L-ornithine</text>
        <dbReference type="Rhea" id="RHEA:15349"/>
        <dbReference type="ChEBI" id="CHEBI:29985"/>
        <dbReference type="ChEBI" id="CHEBI:44337"/>
        <dbReference type="ChEBI" id="CHEBI:46911"/>
        <dbReference type="ChEBI" id="CHEBI:57805"/>
        <dbReference type="EC" id="2.3.1.35"/>
    </reaction>
</comment>
<comment type="function">
    <text evidence="9">Catalyzes two activities which are involved in the cyclic version of arginine biosynthesis: the synthesis of N-acetylglutamate from glutamate and acetyl-CoA as the acetyl donor, and of ornithine by transacetylation between N(2)-acetylornithine and glutamate.</text>
</comment>
<protein>
    <recommendedName>
        <fullName evidence="9">Arginine biosynthesis bifunctional protein ArgJ</fullName>
    </recommendedName>
    <domain>
        <recommendedName>
            <fullName evidence="9">Glutamate N-acetyltransferase</fullName>
            <ecNumber evidence="9">2.3.1.35</ecNumber>
        </recommendedName>
        <alternativeName>
            <fullName evidence="9">Ornithine acetyltransferase</fullName>
            <shortName evidence="9">OATase</shortName>
        </alternativeName>
        <alternativeName>
            <fullName evidence="9">Ornithine transacetylase</fullName>
        </alternativeName>
    </domain>
    <domain>
        <recommendedName>
            <fullName evidence="9">Amino-acid acetyltransferase</fullName>
            <ecNumber evidence="9">2.3.1.1</ecNumber>
        </recommendedName>
        <alternativeName>
            <fullName evidence="9">N-acetylglutamate synthase</fullName>
            <shortName evidence="9">AGSase</shortName>
        </alternativeName>
    </domain>
    <component>
        <recommendedName>
            <fullName evidence="9">Arginine biosynthesis bifunctional protein ArgJ alpha chain</fullName>
        </recommendedName>
    </component>
    <component>
        <recommendedName>
            <fullName evidence="9">Arginine biosynthesis bifunctional protein ArgJ beta chain</fullName>
        </recommendedName>
    </component>
</protein>
<comment type="caution">
    <text evidence="10">The sequence shown here is derived from an EMBL/GenBank/DDBJ whole genome shotgun (WGS) entry which is preliminary data.</text>
</comment>
<keyword evidence="5 9" id="KW-0808">Transferase</keyword>
<feature type="site" description="Involved in the stabilization of negative charge on the oxyanion by the formation of the oxyanion hole" evidence="9">
    <location>
        <position position="117"/>
    </location>
</feature>
<dbReference type="PANTHER" id="PTHR23100">
    <property type="entry name" value="ARGININE BIOSYNTHESIS BIFUNCTIONAL PROTEIN ARGJ"/>
    <property type="match status" value="1"/>
</dbReference>
<dbReference type="GO" id="GO:0004042">
    <property type="term" value="F:L-glutamate N-acetyltransferase activity"/>
    <property type="evidence" value="ECO:0007669"/>
    <property type="project" value="UniProtKB-UniRule"/>
</dbReference>
<dbReference type="EC" id="2.3.1.1" evidence="9"/>
<dbReference type="Proteomes" id="UP000787472">
    <property type="component" value="Unassembled WGS sequence"/>
</dbReference>
<feature type="binding site" evidence="9">
    <location>
        <position position="406"/>
    </location>
    <ligand>
        <name>substrate</name>
    </ligand>
</feature>
<dbReference type="InterPro" id="IPR016117">
    <property type="entry name" value="ArgJ-like_dom_sf"/>
</dbReference>
<evidence type="ECO:0000256" key="3">
    <source>
        <dbReference type="ARBA" id="ARBA00022571"/>
    </source>
</evidence>
<evidence type="ECO:0000256" key="1">
    <source>
        <dbReference type="ARBA" id="ARBA00006774"/>
    </source>
</evidence>
<proteinExistence type="inferred from homology"/>
<dbReference type="GO" id="GO:0006592">
    <property type="term" value="P:ornithine biosynthetic process"/>
    <property type="evidence" value="ECO:0007669"/>
    <property type="project" value="TreeGrafter"/>
</dbReference>
<dbReference type="FunFam" id="3.10.20.340:FF:000001">
    <property type="entry name" value="Arginine biosynthesis bifunctional protein ArgJ, chloroplastic"/>
    <property type="match status" value="1"/>
</dbReference>
<comment type="subcellular location">
    <subcellularLocation>
        <location evidence="9">Cytoplasm</location>
    </subcellularLocation>
</comment>
<dbReference type="CDD" id="cd02152">
    <property type="entry name" value="OAT"/>
    <property type="match status" value="1"/>
</dbReference>
<dbReference type="InterPro" id="IPR002813">
    <property type="entry name" value="Arg_biosynth_ArgJ"/>
</dbReference>
<evidence type="ECO:0000256" key="2">
    <source>
        <dbReference type="ARBA" id="ARBA00011475"/>
    </source>
</evidence>
<dbReference type="SUPFAM" id="SSF56266">
    <property type="entry name" value="DmpA/ArgJ-like"/>
    <property type="match status" value="1"/>
</dbReference>
<keyword evidence="4 9" id="KW-0028">Amino-acid biosynthesis</keyword>
<dbReference type="EMBL" id="JAAONZ010000003">
    <property type="protein sequence ID" value="NHO65089.1"/>
    <property type="molecule type" value="Genomic_DNA"/>
</dbReference>
<reference evidence="10" key="1">
    <citation type="submission" date="2020-03" db="EMBL/GenBank/DDBJ databases">
        <authorList>
            <person name="Guo F."/>
        </authorList>
    </citation>
    <scope>NUCLEOTIDE SEQUENCE</scope>
    <source>
        <strain evidence="10">JCM 30134</strain>
    </source>
</reference>
<evidence type="ECO:0000313" key="11">
    <source>
        <dbReference type="Proteomes" id="UP000787472"/>
    </source>
</evidence>
<comment type="catalytic activity">
    <reaction evidence="9">
        <text>L-glutamate + acetyl-CoA = N-acetyl-L-glutamate + CoA + H(+)</text>
        <dbReference type="Rhea" id="RHEA:24292"/>
        <dbReference type="ChEBI" id="CHEBI:15378"/>
        <dbReference type="ChEBI" id="CHEBI:29985"/>
        <dbReference type="ChEBI" id="CHEBI:44337"/>
        <dbReference type="ChEBI" id="CHEBI:57287"/>
        <dbReference type="ChEBI" id="CHEBI:57288"/>
        <dbReference type="EC" id="2.3.1.1"/>
    </reaction>
</comment>
<keyword evidence="9" id="KW-0511">Multifunctional enzyme</keyword>
<evidence type="ECO:0000256" key="9">
    <source>
        <dbReference type="HAMAP-Rule" id="MF_01106"/>
    </source>
</evidence>